<evidence type="ECO:0000259" key="12">
    <source>
        <dbReference type="Pfam" id="PF00266"/>
    </source>
</evidence>
<dbReference type="EMBL" id="SFBH01000125">
    <property type="protein sequence ID" value="TRU33134.1"/>
    <property type="molecule type" value="Genomic_DNA"/>
</dbReference>
<keyword evidence="5" id="KW-0808">Transferase</keyword>
<dbReference type="Proteomes" id="UP000315113">
    <property type="component" value="Unassembled WGS sequence"/>
</dbReference>
<dbReference type="Gene3D" id="3.40.640.10">
    <property type="entry name" value="Type I PLP-dependent aspartate aminotransferase-like (Major domain)"/>
    <property type="match status" value="1"/>
</dbReference>
<reference evidence="13 14" key="1">
    <citation type="submission" date="2019-01" db="EMBL/GenBank/DDBJ databases">
        <title>Coherence of Microcystis species and biogeography revealed through population genomics.</title>
        <authorList>
            <person name="Perez-Carrascal O.M."/>
            <person name="Terrat Y."/>
            <person name="Giani A."/>
            <person name="Fortin N."/>
            <person name="Tromas N."/>
            <person name="Shapiro B.J."/>
        </authorList>
    </citation>
    <scope>NUCLEOTIDE SEQUENCE [LARGE SCALE GENOMIC DNA]</scope>
    <source>
        <strain evidence="13">Ma_MB_F_20061100_S20D</strain>
    </source>
</reference>
<comment type="cofactor">
    <cofactor evidence="1 11">
        <name>pyridoxal 5'-phosphate</name>
        <dbReference type="ChEBI" id="CHEBI:597326"/>
    </cofactor>
</comment>
<evidence type="ECO:0000313" key="14">
    <source>
        <dbReference type="Proteomes" id="UP000315113"/>
    </source>
</evidence>
<proteinExistence type="inferred from homology"/>
<dbReference type="PANTHER" id="PTHR11601">
    <property type="entry name" value="CYSTEINE DESULFURYLASE FAMILY MEMBER"/>
    <property type="match status" value="1"/>
</dbReference>
<evidence type="ECO:0000256" key="11">
    <source>
        <dbReference type="RuleBase" id="RU004504"/>
    </source>
</evidence>
<comment type="similarity">
    <text evidence="2">Belongs to the class-V pyridoxal-phosphate-dependent aminotransferase family. NifS/IscS subfamily.</text>
</comment>
<evidence type="ECO:0000256" key="3">
    <source>
        <dbReference type="ARBA" id="ARBA00011738"/>
    </source>
</evidence>
<comment type="subunit">
    <text evidence="3">Homodimer.</text>
</comment>
<dbReference type="Gene3D" id="3.90.1150.10">
    <property type="entry name" value="Aspartate Aminotransferase, domain 1"/>
    <property type="match status" value="1"/>
</dbReference>
<comment type="catalytic activity">
    <reaction evidence="10">
        <text>(sulfur carrier)-H + L-cysteine = (sulfur carrier)-SH + L-alanine</text>
        <dbReference type="Rhea" id="RHEA:43892"/>
        <dbReference type="Rhea" id="RHEA-COMP:14737"/>
        <dbReference type="Rhea" id="RHEA-COMP:14739"/>
        <dbReference type="ChEBI" id="CHEBI:29917"/>
        <dbReference type="ChEBI" id="CHEBI:35235"/>
        <dbReference type="ChEBI" id="CHEBI:57972"/>
        <dbReference type="ChEBI" id="CHEBI:64428"/>
        <dbReference type="EC" id="2.8.1.7"/>
    </reaction>
</comment>
<keyword evidence="8" id="KW-0408">Iron</keyword>
<dbReference type="SUPFAM" id="SSF53383">
    <property type="entry name" value="PLP-dependent transferases"/>
    <property type="match status" value="1"/>
</dbReference>
<dbReference type="NCBIfam" id="NF002806">
    <property type="entry name" value="PRK02948.1"/>
    <property type="match status" value="1"/>
</dbReference>
<dbReference type="GO" id="GO:0046872">
    <property type="term" value="F:metal ion binding"/>
    <property type="evidence" value="ECO:0007669"/>
    <property type="project" value="UniProtKB-KW"/>
</dbReference>
<keyword evidence="7" id="KW-0663">Pyridoxal phosphate</keyword>
<comment type="caution">
    <text evidence="13">The sequence shown here is derived from an EMBL/GenBank/DDBJ whole genome shotgun (WGS) entry which is preliminary data.</text>
</comment>
<dbReference type="InterPro" id="IPR015421">
    <property type="entry name" value="PyrdxlP-dep_Trfase_major"/>
</dbReference>
<sequence>MQIYLDYSATTPTHPQVIERVATILRHHWGNPSSLHSWGQDTATVIEMAREQVAGLINANPDQIIFTSGGTEADNLAIIGVAQQYNRPRHIIISSVEHSAIAEPCKQLEQQGWQITRLPVNRQGRVNPLDLKAAIQSDTVLISIIYGQSEVGTLQPIEELGSIARERGVLFHTDAVQVAARCDIDVRKLPVDLLSLSSHKIYGMQGSGALYIRAGVDILPLLRGGGQEKGLRSGTQAVPAIASFGLAAELAQKDLISEKMRLIALRDRLFDLLADYPYLLPTGDRFYRLPHHVSFIVRPDDNSHITGKQLVRQLNLAGIGISSGSACHSGKLSPSPILKAMGYSDREALAGIRLTLGRDTSAADIDWTALVLKQVIDRCLSALIVSKS</sequence>
<evidence type="ECO:0000256" key="8">
    <source>
        <dbReference type="ARBA" id="ARBA00023004"/>
    </source>
</evidence>
<evidence type="ECO:0000256" key="7">
    <source>
        <dbReference type="ARBA" id="ARBA00022898"/>
    </source>
</evidence>
<evidence type="ECO:0000313" key="13">
    <source>
        <dbReference type="EMBL" id="TRU33134.1"/>
    </source>
</evidence>
<organism evidence="13 14">
    <name type="scientific">Microcystis aeruginosa Ma_MB_F_20061100_S20D</name>
    <dbReference type="NCBI Taxonomy" id="2486253"/>
    <lineage>
        <taxon>Bacteria</taxon>
        <taxon>Bacillati</taxon>
        <taxon>Cyanobacteriota</taxon>
        <taxon>Cyanophyceae</taxon>
        <taxon>Oscillatoriophycideae</taxon>
        <taxon>Chroococcales</taxon>
        <taxon>Microcystaceae</taxon>
        <taxon>Microcystis</taxon>
    </lineage>
</organism>
<dbReference type="InterPro" id="IPR020578">
    <property type="entry name" value="Aminotrans_V_PyrdxlP_BS"/>
</dbReference>
<name>A0A552EF76_MICAE</name>
<dbReference type="InterPro" id="IPR016454">
    <property type="entry name" value="Cysteine_dSase"/>
</dbReference>
<evidence type="ECO:0000256" key="2">
    <source>
        <dbReference type="ARBA" id="ARBA00006490"/>
    </source>
</evidence>
<dbReference type="Pfam" id="PF00266">
    <property type="entry name" value="Aminotran_5"/>
    <property type="match status" value="1"/>
</dbReference>
<evidence type="ECO:0000256" key="10">
    <source>
        <dbReference type="ARBA" id="ARBA00050776"/>
    </source>
</evidence>
<feature type="domain" description="Aminotransferase class V" evidence="12">
    <location>
        <begin position="3"/>
        <end position="366"/>
    </location>
</feature>
<evidence type="ECO:0000256" key="9">
    <source>
        <dbReference type="ARBA" id="ARBA00023014"/>
    </source>
</evidence>
<gene>
    <name evidence="13" type="ORF">EWV78_15935</name>
</gene>
<evidence type="ECO:0000256" key="5">
    <source>
        <dbReference type="ARBA" id="ARBA00022679"/>
    </source>
</evidence>
<dbReference type="FunFam" id="3.40.640.10:FF:000084">
    <property type="entry name" value="IscS-like cysteine desulfurase"/>
    <property type="match status" value="1"/>
</dbReference>
<dbReference type="InterPro" id="IPR000192">
    <property type="entry name" value="Aminotrans_V_dom"/>
</dbReference>
<accession>A0A552EF76</accession>
<dbReference type="InterPro" id="IPR015424">
    <property type="entry name" value="PyrdxlP-dep_Trfase"/>
</dbReference>
<dbReference type="InterPro" id="IPR015422">
    <property type="entry name" value="PyrdxlP-dep_Trfase_small"/>
</dbReference>
<dbReference type="AlphaFoldDB" id="A0A552EF76"/>
<evidence type="ECO:0000256" key="4">
    <source>
        <dbReference type="ARBA" id="ARBA00012239"/>
    </source>
</evidence>
<dbReference type="GO" id="GO:0031071">
    <property type="term" value="F:cysteine desulfurase activity"/>
    <property type="evidence" value="ECO:0007669"/>
    <property type="project" value="UniProtKB-EC"/>
</dbReference>
<dbReference type="PANTHER" id="PTHR11601:SF34">
    <property type="entry name" value="CYSTEINE DESULFURASE"/>
    <property type="match status" value="1"/>
</dbReference>
<protein>
    <recommendedName>
        <fullName evidence="4">cysteine desulfurase</fullName>
        <ecNumber evidence="4">2.8.1.7</ecNumber>
    </recommendedName>
</protein>
<keyword evidence="9" id="KW-0411">Iron-sulfur</keyword>
<dbReference type="PIRSF" id="PIRSF005572">
    <property type="entry name" value="NifS"/>
    <property type="match status" value="1"/>
</dbReference>
<dbReference type="PROSITE" id="PS00595">
    <property type="entry name" value="AA_TRANSFER_CLASS_5"/>
    <property type="match status" value="1"/>
</dbReference>
<keyword evidence="6" id="KW-0479">Metal-binding</keyword>
<dbReference type="EC" id="2.8.1.7" evidence="4"/>
<dbReference type="GO" id="GO:0051536">
    <property type="term" value="F:iron-sulfur cluster binding"/>
    <property type="evidence" value="ECO:0007669"/>
    <property type="project" value="UniProtKB-KW"/>
</dbReference>
<dbReference type="Gene3D" id="1.10.260.50">
    <property type="match status" value="1"/>
</dbReference>
<evidence type="ECO:0000256" key="1">
    <source>
        <dbReference type="ARBA" id="ARBA00001933"/>
    </source>
</evidence>
<evidence type="ECO:0000256" key="6">
    <source>
        <dbReference type="ARBA" id="ARBA00022723"/>
    </source>
</evidence>